<dbReference type="AlphaFoldDB" id="A0A1H8YN45"/>
<dbReference type="RefSeq" id="WP_091628399.1">
    <property type="nucleotide sequence ID" value="NZ_FOEF01000029.1"/>
</dbReference>
<dbReference type="EMBL" id="FOEF01000029">
    <property type="protein sequence ID" value="SEP53615.1"/>
    <property type="molecule type" value="Genomic_DNA"/>
</dbReference>
<organism evidence="1 2">
    <name type="scientific">Amycolatopsis saalfeldensis</name>
    <dbReference type="NCBI Taxonomy" id="394193"/>
    <lineage>
        <taxon>Bacteria</taxon>
        <taxon>Bacillati</taxon>
        <taxon>Actinomycetota</taxon>
        <taxon>Actinomycetes</taxon>
        <taxon>Pseudonocardiales</taxon>
        <taxon>Pseudonocardiaceae</taxon>
        <taxon>Amycolatopsis</taxon>
    </lineage>
</organism>
<evidence type="ECO:0000313" key="2">
    <source>
        <dbReference type="Proteomes" id="UP000198582"/>
    </source>
</evidence>
<reference evidence="1 2" key="1">
    <citation type="submission" date="2016-10" db="EMBL/GenBank/DDBJ databases">
        <authorList>
            <person name="de Groot N.N."/>
        </authorList>
    </citation>
    <scope>NUCLEOTIDE SEQUENCE [LARGE SCALE GENOMIC DNA]</scope>
    <source>
        <strain evidence="1 2">DSM 44993</strain>
    </source>
</reference>
<dbReference type="OrthoDB" id="4332517at2"/>
<protein>
    <submittedName>
        <fullName evidence="1">Uncharacterized protein</fullName>
    </submittedName>
</protein>
<sequence>MVKPKPESVLRDLQACDRIRNSLPGLRATVLALGWSVGLRNINELAREVDLSRGTIYKDLRSRGINPKLRDEPVEPTYPPMSGQVIADLASLIAAYAAAFRQEGEPPTSDPKFVFCAGALLQLVGRLVETPPDDAIDDDWKHEDSRAWRLVDILDDLETLLEITCSALAENTTDAQAAKAFSRTAMTDTAFDAYVEAATFRLSLPDGRTVNVEITRDEGELLTIRGDDPREDTQADRREHLALVNGFRLMAEAMKPRFSTKSPQNP</sequence>
<proteinExistence type="predicted"/>
<name>A0A1H8YN45_9PSEU</name>
<gene>
    <name evidence="1" type="ORF">SAMN04489732_12940</name>
</gene>
<dbReference type="STRING" id="394193.SAMN04489732_12940"/>
<keyword evidence="2" id="KW-1185">Reference proteome</keyword>
<accession>A0A1H8YN45</accession>
<evidence type="ECO:0000313" key="1">
    <source>
        <dbReference type="EMBL" id="SEP53615.1"/>
    </source>
</evidence>
<dbReference type="Proteomes" id="UP000198582">
    <property type="component" value="Unassembled WGS sequence"/>
</dbReference>